<organism evidence="1 2">
    <name type="scientific">Globodera rostochiensis</name>
    <name type="common">Golden nematode worm</name>
    <name type="synonym">Heterodera rostochiensis</name>
    <dbReference type="NCBI Taxonomy" id="31243"/>
    <lineage>
        <taxon>Eukaryota</taxon>
        <taxon>Metazoa</taxon>
        <taxon>Ecdysozoa</taxon>
        <taxon>Nematoda</taxon>
        <taxon>Chromadorea</taxon>
        <taxon>Rhabditida</taxon>
        <taxon>Tylenchina</taxon>
        <taxon>Tylenchomorpha</taxon>
        <taxon>Tylenchoidea</taxon>
        <taxon>Heteroderidae</taxon>
        <taxon>Heteroderinae</taxon>
        <taxon>Globodera</taxon>
    </lineage>
</organism>
<dbReference type="Proteomes" id="UP000887572">
    <property type="component" value="Unplaced"/>
</dbReference>
<name>A0A914HVY8_GLORO</name>
<dbReference type="AlphaFoldDB" id="A0A914HVY8"/>
<proteinExistence type="predicted"/>
<accession>A0A914HVY8</accession>
<protein>
    <submittedName>
        <fullName evidence="2">Uncharacterized protein</fullName>
    </submittedName>
</protein>
<sequence>MLTVKIEICFDRFNGSVGGGTLSADLIRMIRARFKWKWTATAAADVECSAGGDGRTEGEGAAMSGEKTGFMRGEVGYGKCAFVLN</sequence>
<evidence type="ECO:0000313" key="2">
    <source>
        <dbReference type="WBParaSite" id="Gr19_v10_g4506.t1"/>
    </source>
</evidence>
<reference evidence="2" key="1">
    <citation type="submission" date="2022-11" db="UniProtKB">
        <authorList>
            <consortium name="WormBaseParasite"/>
        </authorList>
    </citation>
    <scope>IDENTIFICATION</scope>
</reference>
<keyword evidence="1" id="KW-1185">Reference proteome</keyword>
<evidence type="ECO:0000313" key="1">
    <source>
        <dbReference type="Proteomes" id="UP000887572"/>
    </source>
</evidence>
<dbReference type="WBParaSite" id="Gr19_v10_g4506.t1">
    <property type="protein sequence ID" value="Gr19_v10_g4506.t1"/>
    <property type="gene ID" value="Gr19_v10_g4506"/>
</dbReference>